<keyword evidence="2" id="KW-1185">Reference proteome</keyword>
<dbReference type="EMBL" id="MPDP01000024">
    <property type="protein sequence ID" value="KAK1493640.1"/>
    <property type="molecule type" value="Genomic_DNA"/>
</dbReference>
<dbReference type="Proteomes" id="UP001239213">
    <property type="component" value="Unassembled WGS sequence"/>
</dbReference>
<evidence type="ECO:0000313" key="1">
    <source>
        <dbReference type="EMBL" id="KAK1493640.1"/>
    </source>
</evidence>
<reference evidence="1" key="1">
    <citation type="submission" date="2016-11" db="EMBL/GenBank/DDBJ databases">
        <title>The genome sequence of Colletotrichum cuscutae.</title>
        <authorList>
            <person name="Baroncelli R."/>
        </authorList>
    </citation>
    <scope>NUCLEOTIDE SEQUENCE</scope>
    <source>
        <strain evidence="1">IMI 304802</strain>
    </source>
</reference>
<name>A0AAI9YAU4_9PEZI</name>
<organism evidence="1 2">
    <name type="scientific">Colletotrichum cuscutae</name>
    <dbReference type="NCBI Taxonomy" id="1209917"/>
    <lineage>
        <taxon>Eukaryota</taxon>
        <taxon>Fungi</taxon>
        <taxon>Dikarya</taxon>
        <taxon>Ascomycota</taxon>
        <taxon>Pezizomycotina</taxon>
        <taxon>Sordariomycetes</taxon>
        <taxon>Hypocreomycetidae</taxon>
        <taxon>Glomerellales</taxon>
        <taxon>Glomerellaceae</taxon>
        <taxon>Colletotrichum</taxon>
        <taxon>Colletotrichum acutatum species complex</taxon>
    </lineage>
</organism>
<sequence>MLVVIFWSVSEKVHGSQTTTICRPVVNGVNVAGLCARSPVCQLHARSRGLGCLAKFHDDEAKLSVSAALNERARDCNCLFFPIPLEISPANNKGVYVRPRSGHVSECAAV</sequence>
<accession>A0AAI9YAU4</accession>
<comment type="caution">
    <text evidence="1">The sequence shown here is derived from an EMBL/GenBank/DDBJ whole genome shotgun (WGS) entry which is preliminary data.</text>
</comment>
<proteinExistence type="predicted"/>
<gene>
    <name evidence="1" type="ORF">CCUS01_02941</name>
</gene>
<dbReference type="AlphaFoldDB" id="A0AAI9YAU4"/>
<evidence type="ECO:0000313" key="2">
    <source>
        <dbReference type="Proteomes" id="UP001239213"/>
    </source>
</evidence>
<protein>
    <submittedName>
        <fullName evidence="1">Uncharacterized protein</fullName>
    </submittedName>
</protein>